<name>A0ABN2A7Q6_9ACTN</name>
<gene>
    <name evidence="2" type="ORF">GCM10009741_08770</name>
</gene>
<reference evidence="2 3" key="1">
    <citation type="journal article" date="2019" name="Int. J. Syst. Evol. Microbiol.">
        <title>The Global Catalogue of Microorganisms (GCM) 10K type strain sequencing project: providing services to taxonomists for standard genome sequencing and annotation.</title>
        <authorList>
            <consortium name="The Broad Institute Genomics Platform"/>
            <consortium name="The Broad Institute Genome Sequencing Center for Infectious Disease"/>
            <person name="Wu L."/>
            <person name="Ma J."/>
        </authorList>
    </citation>
    <scope>NUCLEOTIDE SEQUENCE [LARGE SCALE GENOMIC DNA]</scope>
    <source>
        <strain evidence="2 3">JCM 14303</strain>
    </source>
</reference>
<evidence type="ECO:0000313" key="3">
    <source>
        <dbReference type="Proteomes" id="UP001500363"/>
    </source>
</evidence>
<feature type="region of interest" description="Disordered" evidence="1">
    <location>
        <begin position="28"/>
        <end position="54"/>
    </location>
</feature>
<evidence type="ECO:0008006" key="4">
    <source>
        <dbReference type="Google" id="ProtNLM"/>
    </source>
</evidence>
<evidence type="ECO:0000256" key="1">
    <source>
        <dbReference type="SAM" id="MobiDB-lite"/>
    </source>
</evidence>
<dbReference type="Proteomes" id="UP001500363">
    <property type="component" value="Unassembled WGS sequence"/>
</dbReference>
<organism evidence="2 3">
    <name type="scientific">Kribbella lupini</name>
    <dbReference type="NCBI Taxonomy" id="291602"/>
    <lineage>
        <taxon>Bacteria</taxon>
        <taxon>Bacillati</taxon>
        <taxon>Actinomycetota</taxon>
        <taxon>Actinomycetes</taxon>
        <taxon>Propionibacteriales</taxon>
        <taxon>Kribbellaceae</taxon>
        <taxon>Kribbella</taxon>
    </lineage>
</organism>
<protein>
    <recommendedName>
        <fullName evidence="4">Cell division protein FtsK</fullName>
    </recommendedName>
</protein>
<comment type="caution">
    <text evidence="2">The sequence shown here is derived from an EMBL/GenBank/DDBJ whole genome shotgun (WGS) entry which is preliminary data.</text>
</comment>
<accession>A0ABN2A7Q6</accession>
<sequence>MPEAPVHLSRRAALVAAGVAVLVSGCDDDKPATGTPGASEGPDGSVQPPAPSTDPAVVAALTAAATQVAQIALRVSAAGQALPALRAQLAPAVQSHAAHAAKLKQLSGVDAPQPGKLPPLPKAPTAVLADLAAREQKLSVAHATAAGKLTGQAARVLAMIAASESQLAATLTPKKKAGA</sequence>
<dbReference type="RefSeq" id="WP_344169669.1">
    <property type="nucleotide sequence ID" value="NZ_BAAANC010000001.1"/>
</dbReference>
<dbReference type="EMBL" id="BAAANC010000001">
    <property type="protein sequence ID" value="GAA1513199.1"/>
    <property type="molecule type" value="Genomic_DNA"/>
</dbReference>
<keyword evidence="3" id="KW-1185">Reference proteome</keyword>
<proteinExistence type="predicted"/>
<evidence type="ECO:0000313" key="2">
    <source>
        <dbReference type="EMBL" id="GAA1513199.1"/>
    </source>
</evidence>